<evidence type="ECO:0000256" key="7">
    <source>
        <dbReference type="RuleBase" id="RU000382"/>
    </source>
</evidence>
<evidence type="ECO:0000256" key="5">
    <source>
        <dbReference type="ARBA" id="ARBA00023239"/>
    </source>
</evidence>
<gene>
    <name evidence="8" type="ORF">QN277_023176</name>
</gene>
<dbReference type="PRINTS" id="PR00800">
    <property type="entry name" value="YHDCRBOXLASE"/>
</dbReference>
<keyword evidence="4 6" id="KW-0663">Pyridoxal phosphate</keyword>
<comment type="cofactor">
    <cofactor evidence="1 6 7">
        <name>pyridoxal 5'-phosphate</name>
        <dbReference type="ChEBI" id="CHEBI:597326"/>
    </cofactor>
</comment>
<comment type="caution">
    <text evidence="8">The sequence shown here is derived from an EMBL/GenBank/DDBJ whole genome shotgun (WGS) entry which is preliminary data.</text>
</comment>
<comment type="similarity">
    <text evidence="2 7">Belongs to the group II decarboxylase family.</text>
</comment>
<feature type="modified residue" description="N6-(pyridoxal phosphate)lysine" evidence="6">
    <location>
        <position position="303"/>
    </location>
</feature>
<dbReference type="EMBL" id="JAWXYG010000006">
    <property type="protein sequence ID" value="KAK4270096.1"/>
    <property type="molecule type" value="Genomic_DNA"/>
</dbReference>
<dbReference type="FunFam" id="3.40.640.10:FF:000025">
    <property type="entry name" value="Histidine decarboxylase"/>
    <property type="match status" value="1"/>
</dbReference>
<dbReference type="PANTHER" id="PTHR11999:SF151">
    <property type="entry name" value="TYROSINE_DOPA DECARBOXYLASE"/>
    <property type="match status" value="1"/>
</dbReference>
<dbReference type="InterPro" id="IPR015422">
    <property type="entry name" value="PyrdxlP-dep_Trfase_small"/>
</dbReference>
<dbReference type="GO" id="GO:0006520">
    <property type="term" value="P:amino acid metabolic process"/>
    <property type="evidence" value="ECO:0007669"/>
    <property type="project" value="InterPro"/>
</dbReference>
<evidence type="ECO:0000256" key="2">
    <source>
        <dbReference type="ARBA" id="ARBA00009533"/>
    </source>
</evidence>
<dbReference type="InterPro" id="IPR010977">
    <property type="entry name" value="Aromatic_deC"/>
</dbReference>
<dbReference type="AlphaFoldDB" id="A0AAE1JGP0"/>
<dbReference type="PROSITE" id="PS00392">
    <property type="entry name" value="DDC_GAD_HDC_YDC"/>
    <property type="match status" value="1"/>
</dbReference>
<dbReference type="GO" id="GO:0019752">
    <property type="term" value="P:carboxylic acid metabolic process"/>
    <property type="evidence" value="ECO:0007669"/>
    <property type="project" value="InterPro"/>
</dbReference>
<dbReference type="InterPro" id="IPR021115">
    <property type="entry name" value="Pyridoxal-P_BS"/>
</dbReference>
<reference evidence="8" key="1">
    <citation type="submission" date="2023-10" db="EMBL/GenBank/DDBJ databases">
        <title>Chromosome-level genome of the transformable northern wattle, Acacia crassicarpa.</title>
        <authorList>
            <person name="Massaro I."/>
            <person name="Sinha N.R."/>
            <person name="Poethig S."/>
            <person name="Leichty A.R."/>
        </authorList>
    </citation>
    <scope>NUCLEOTIDE SEQUENCE</scope>
    <source>
        <strain evidence="8">Acra3RX</strain>
        <tissue evidence="8">Leaf</tissue>
    </source>
</reference>
<dbReference type="GO" id="GO:0016831">
    <property type="term" value="F:carboxy-lyase activity"/>
    <property type="evidence" value="ECO:0007669"/>
    <property type="project" value="UniProtKB-KW"/>
</dbReference>
<evidence type="ECO:0000313" key="9">
    <source>
        <dbReference type="Proteomes" id="UP001293593"/>
    </source>
</evidence>
<evidence type="ECO:0000256" key="1">
    <source>
        <dbReference type="ARBA" id="ARBA00001933"/>
    </source>
</evidence>
<evidence type="ECO:0000256" key="6">
    <source>
        <dbReference type="PIRSR" id="PIRSR602129-50"/>
    </source>
</evidence>
<dbReference type="GO" id="GO:0030170">
    <property type="term" value="F:pyridoxal phosphate binding"/>
    <property type="evidence" value="ECO:0007669"/>
    <property type="project" value="InterPro"/>
</dbReference>
<dbReference type="InterPro" id="IPR002129">
    <property type="entry name" value="PyrdxlP-dep_de-COase"/>
</dbReference>
<dbReference type="GO" id="GO:0005737">
    <property type="term" value="C:cytoplasm"/>
    <property type="evidence" value="ECO:0007669"/>
    <property type="project" value="TreeGrafter"/>
</dbReference>
<dbReference type="InterPro" id="IPR015424">
    <property type="entry name" value="PyrdxlP-dep_Trfase"/>
</dbReference>
<evidence type="ECO:0008006" key="10">
    <source>
        <dbReference type="Google" id="ProtNLM"/>
    </source>
</evidence>
<evidence type="ECO:0000313" key="8">
    <source>
        <dbReference type="EMBL" id="KAK4270096.1"/>
    </source>
</evidence>
<dbReference type="Gene3D" id="3.90.1150.10">
    <property type="entry name" value="Aspartate Aminotransferase, domain 1"/>
    <property type="match status" value="1"/>
</dbReference>
<name>A0AAE1JGP0_9FABA</name>
<dbReference type="InterPro" id="IPR015421">
    <property type="entry name" value="PyrdxlP-dep_Trfase_major"/>
</dbReference>
<dbReference type="Gene3D" id="1.20.1340.10">
    <property type="entry name" value="dopa decarboxylase, N-terminal domain"/>
    <property type="match status" value="1"/>
</dbReference>
<proteinExistence type="inferred from homology"/>
<evidence type="ECO:0000256" key="3">
    <source>
        <dbReference type="ARBA" id="ARBA00022793"/>
    </source>
</evidence>
<organism evidence="8 9">
    <name type="scientific">Acacia crassicarpa</name>
    <name type="common">northern wattle</name>
    <dbReference type="NCBI Taxonomy" id="499986"/>
    <lineage>
        <taxon>Eukaryota</taxon>
        <taxon>Viridiplantae</taxon>
        <taxon>Streptophyta</taxon>
        <taxon>Embryophyta</taxon>
        <taxon>Tracheophyta</taxon>
        <taxon>Spermatophyta</taxon>
        <taxon>Magnoliopsida</taxon>
        <taxon>eudicotyledons</taxon>
        <taxon>Gunneridae</taxon>
        <taxon>Pentapetalae</taxon>
        <taxon>rosids</taxon>
        <taxon>fabids</taxon>
        <taxon>Fabales</taxon>
        <taxon>Fabaceae</taxon>
        <taxon>Caesalpinioideae</taxon>
        <taxon>mimosoid clade</taxon>
        <taxon>Acacieae</taxon>
        <taxon>Acacia</taxon>
    </lineage>
</organism>
<dbReference type="SUPFAM" id="SSF53383">
    <property type="entry name" value="PLP-dependent transferases"/>
    <property type="match status" value="1"/>
</dbReference>
<dbReference type="Gene3D" id="3.40.640.10">
    <property type="entry name" value="Type I PLP-dependent aspartate aminotransferase-like (Major domain)"/>
    <property type="match status" value="1"/>
</dbReference>
<evidence type="ECO:0000256" key="4">
    <source>
        <dbReference type="ARBA" id="ARBA00022898"/>
    </source>
</evidence>
<dbReference type="Pfam" id="PF00282">
    <property type="entry name" value="Pyridoxal_deC"/>
    <property type="match status" value="1"/>
</dbReference>
<dbReference type="Proteomes" id="UP001293593">
    <property type="component" value="Unassembled WGS sequence"/>
</dbReference>
<accession>A0AAE1JGP0</accession>
<dbReference type="PANTHER" id="PTHR11999">
    <property type="entry name" value="GROUP II PYRIDOXAL-5-PHOSPHATE DECARBOXYLASE"/>
    <property type="match status" value="1"/>
</dbReference>
<keyword evidence="9" id="KW-1185">Reference proteome</keyword>
<protein>
    <recommendedName>
        <fullName evidence="10">Tyrosine decarboxylase</fullName>
    </recommendedName>
</protein>
<sequence>MKPLDLDEFKRQGYMMIDFLVDYHRNVANYPVLSQVQPGYLRKLLPSSTPSNPEPFGNILRDVKQHIVPRITHCQSPNYFAYFPSSSSIAGLMGEMLSTGFSVVGFNWISSPAATELESIVMDWLGQALKLPESFLFSSNVGGGGVMLGTTCEAILCTLVAARDKKLCHIGKENLKKLVVYGSDQTHCALQKAASVAGIHQENFRVIKTKKSTSFALSPDSLLAAILHDIENGLVPCFFCATVGTTTTAAVDPIGPLCDVAKYYGIWVHVDAAYAGGALICPEFRHFIDGVEGANSFSFNAHKWFLANVTCCCLWVKDSSCLTNSLSTNPQYLRNKASESNQVIDYKDWQIALSRKFQSLKLWFVLRTYGLDNLKNFLRNHVKMAKTFEDLVKKDKRFEIFVPRYFSLVCFRVSPLVITKKSFCNGTNDEEGHYNEFGGKIINDDKKRLVNEVNRKLLDSINGSGKAYMTHGIVEGAFVIRCAIGATLTEEQHVIMAWNIVKEHATSILSKRSKA</sequence>
<keyword evidence="3" id="KW-0210">Decarboxylase</keyword>
<keyword evidence="5 7" id="KW-0456">Lyase</keyword>